<sequence length="134" mass="14660">MTDAPGVSARVLALLDEAAGRALRLRYLHNPEVYAELLAVENLATQWRLAQRTGSDTATRFAVDQPQAGQLVTAREAAELLGVQPVTVRRACADGRLTATRPGHDWLIPIGEIAAWATRRRRTGGNEDRPRPGR</sequence>
<proteinExistence type="predicted"/>
<comment type="caution">
    <text evidence="2">The sequence shown here is derived from an EMBL/GenBank/DDBJ whole genome shotgun (WGS) entry which is preliminary data.</text>
</comment>
<accession>A0A6I4MDT9</accession>
<evidence type="ECO:0000259" key="1">
    <source>
        <dbReference type="Pfam" id="PF12728"/>
    </source>
</evidence>
<reference evidence="2" key="1">
    <citation type="submission" date="2019-12" db="EMBL/GenBank/DDBJ databases">
        <title>Actinomadura physcomitrii sp. nov., a novel actinomycete isolated from moss [Physcomitrium sphaericum (Ludw) Fuernr].</title>
        <authorList>
            <person name="Zhuang X."/>
        </authorList>
    </citation>
    <scope>NUCLEOTIDE SEQUENCE [LARGE SCALE GENOMIC DNA]</scope>
    <source>
        <strain evidence="2">LD22</strain>
    </source>
</reference>
<evidence type="ECO:0000313" key="3">
    <source>
        <dbReference type="Proteomes" id="UP000462055"/>
    </source>
</evidence>
<feature type="domain" description="Helix-turn-helix" evidence="1">
    <location>
        <begin position="71"/>
        <end position="121"/>
    </location>
</feature>
<keyword evidence="3" id="KW-1185">Reference proteome</keyword>
<dbReference type="NCBIfam" id="TIGR01764">
    <property type="entry name" value="excise"/>
    <property type="match status" value="1"/>
</dbReference>
<dbReference type="AlphaFoldDB" id="A0A6I4MDT9"/>
<gene>
    <name evidence="2" type="ORF">F8568_017705</name>
</gene>
<dbReference type="EMBL" id="WBMS02000012">
    <property type="protein sequence ID" value="MWA02177.1"/>
    <property type="molecule type" value="Genomic_DNA"/>
</dbReference>
<dbReference type="InterPro" id="IPR010093">
    <property type="entry name" value="SinI_DNA-bd"/>
</dbReference>
<dbReference type="GO" id="GO:0003677">
    <property type="term" value="F:DNA binding"/>
    <property type="evidence" value="ECO:0007669"/>
    <property type="project" value="InterPro"/>
</dbReference>
<organism evidence="2 3">
    <name type="scientific">Actinomadura physcomitrii</name>
    <dbReference type="NCBI Taxonomy" id="2650748"/>
    <lineage>
        <taxon>Bacteria</taxon>
        <taxon>Bacillati</taxon>
        <taxon>Actinomycetota</taxon>
        <taxon>Actinomycetes</taxon>
        <taxon>Streptosporangiales</taxon>
        <taxon>Thermomonosporaceae</taxon>
        <taxon>Actinomadura</taxon>
    </lineage>
</organism>
<dbReference type="Pfam" id="PF12728">
    <property type="entry name" value="HTH_17"/>
    <property type="match status" value="1"/>
</dbReference>
<protein>
    <submittedName>
        <fullName evidence="2">Helix-turn-helix domain-containing protein</fullName>
    </submittedName>
</protein>
<dbReference type="InterPro" id="IPR041657">
    <property type="entry name" value="HTH_17"/>
</dbReference>
<evidence type="ECO:0000313" key="2">
    <source>
        <dbReference type="EMBL" id="MWA02177.1"/>
    </source>
</evidence>
<dbReference type="Proteomes" id="UP000462055">
    <property type="component" value="Unassembled WGS sequence"/>
</dbReference>
<name>A0A6I4MDT9_9ACTN</name>